<dbReference type="PANTHER" id="PTHR31391">
    <property type="entry name" value="B3 DOMAIN-CONTAINING PROTEIN OS11G0197600-RELATED"/>
    <property type="match status" value="1"/>
</dbReference>
<proteinExistence type="predicted"/>
<evidence type="ECO:0000313" key="7">
    <source>
        <dbReference type="EMBL" id="KRH50495.1"/>
    </source>
</evidence>
<dbReference type="PANTHER" id="PTHR31391:SF64">
    <property type="entry name" value="B3 DOMAIN-CONTAINING PROTEIN OS06G0112300"/>
    <property type="match status" value="1"/>
</dbReference>
<keyword evidence="9" id="KW-1185">Reference proteome</keyword>
<dbReference type="GO" id="GO:0005634">
    <property type="term" value="C:nucleus"/>
    <property type="evidence" value="ECO:0007669"/>
    <property type="project" value="UniProtKB-SubCell"/>
</dbReference>
<keyword evidence="3" id="KW-0238">DNA-binding</keyword>
<name>A0A0R0JHA4_SOYBN</name>
<dbReference type="Gene3D" id="2.40.330.10">
    <property type="entry name" value="DNA-binding pseudobarrel domain"/>
    <property type="match status" value="1"/>
</dbReference>
<gene>
    <name evidence="8" type="primary">LOC100804948</name>
    <name evidence="7" type="ORF">GLYMA_07G224100</name>
</gene>
<evidence type="ECO:0000259" key="6">
    <source>
        <dbReference type="PROSITE" id="PS50863"/>
    </source>
</evidence>
<evidence type="ECO:0000256" key="4">
    <source>
        <dbReference type="ARBA" id="ARBA00023163"/>
    </source>
</evidence>
<dbReference type="SMART" id="SM01019">
    <property type="entry name" value="B3"/>
    <property type="match status" value="1"/>
</dbReference>
<keyword evidence="4" id="KW-0804">Transcription</keyword>
<evidence type="ECO:0000256" key="2">
    <source>
        <dbReference type="ARBA" id="ARBA00023015"/>
    </source>
</evidence>
<evidence type="ECO:0000313" key="9">
    <source>
        <dbReference type="Proteomes" id="UP000008827"/>
    </source>
</evidence>
<protein>
    <recommendedName>
        <fullName evidence="6">TF-B3 domain-containing protein</fullName>
    </recommendedName>
</protein>
<dbReference type="Pfam" id="PF02362">
    <property type="entry name" value="B3"/>
    <property type="match status" value="1"/>
</dbReference>
<reference evidence="8" key="2">
    <citation type="submission" date="2018-02" db="UniProtKB">
        <authorList>
            <consortium name="EnsemblPlants"/>
        </authorList>
    </citation>
    <scope>IDENTIFICATION</scope>
    <source>
        <strain evidence="8">Williams 82</strain>
    </source>
</reference>
<dbReference type="CDD" id="cd10017">
    <property type="entry name" value="B3_DNA"/>
    <property type="match status" value="1"/>
</dbReference>
<dbReference type="GO" id="GO:0003677">
    <property type="term" value="F:DNA binding"/>
    <property type="evidence" value="ECO:0007669"/>
    <property type="project" value="UniProtKB-KW"/>
</dbReference>
<evidence type="ECO:0000256" key="3">
    <source>
        <dbReference type="ARBA" id="ARBA00023125"/>
    </source>
</evidence>
<dbReference type="PROSITE" id="PS50863">
    <property type="entry name" value="B3"/>
    <property type="match status" value="1"/>
</dbReference>
<reference evidence="7" key="3">
    <citation type="submission" date="2018-07" db="EMBL/GenBank/DDBJ databases">
        <title>WGS assembly of Glycine max.</title>
        <authorList>
            <person name="Schmutz J."/>
            <person name="Cannon S."/>
            <person name="Schlueter J."/>
            <person name="Ma J."/>
            <person name="Mitros T."/>
            <person name="Nelson W."/>
            <person name="Hyten D."/>
            <person name="Song Q."/>
            <person name="Thelen J."/>
            <person name="Cheng J."/>
            <person name="Xu D."/>
            <person name="Hellsten U."/>
            <person name="May G."/>
            <person name="Yu Y."/>
            <person name="Sakurai T."/>
            <person name="Umezawa T."/>
            <person name="Bhattacharyya M."/>
            <person name="Sandhu D."/>
            <person name="Valliyodan B."/>
            <person name="Lindquist E."/>
            <person name="Peto M."/>
            <person name="Grant D."/>
            <person name="Shu S."/>
            <person name="Goodstein D."/>
            <person name="Barry K."/>
            <person name="Futrell-Griggs M."/>
            <person name="Abernathy B."/>
            <person name="Du J."/>
            <person name="Tian Z."/>
            <person name="Zhu L."/>
            <person name="Gill N."/>
            <person name="Joshi T."/>
            <person name="Libault M."/>
            <person name="Sethuraman A."/>
            <person name="Zhang X."/>
            <person name="Shinozaki K."/>
            <person name="Nguyen H."/>
            <person name="Wing R."/>
            <person name="Cregan P."/>
            <person name="Specht J."/>
            <person name="Grimwood J."/>
            <person name="Rokhsar D."/>
            <person name="Stacey G."/>
            <person name="Shoemaker R."/>
            <person name="Jackson S."/>
        </authorList>
    </citation>
    <scope>NUCLEOTIDE SEQUENCE</scope>
    <source>
        <tissue evidence="7">Callus</tissue>
    </source>
</reference>
<dbReference type="AlphaFoldDB" id="A0A0R0JHA4"/>
<comment type="subcellular location">
    <subcellularLocation>
        <location evidence="1">Nucleus</location>
    </subcellularLocation>
</comment>
<feature type="domain" description="TF-B3" evidence="6">
    <location>
        <begin position="85"/>
        <end position="143"/>
    </location>
</feature>
<dbReference type="EnsemblPlants" id="KRH50495">
    <property type="protein sequence ID" value="KRH50495"/>
    <property type="gene ID" value="GLYMA_07G224100"/>
</dbReference>
<dbReference type="EMBL" id="CM000840">
    <property type="protein sequence ID" value="KRH50495.1"/>
    <property type="molecule type" value="Genomic_DNA"/>
</dbReference>
<keyword evidence="2" id="KW-0805">Transcription regulation</keyword>
<dbReference type="SUPFAM" id="SSF101936">
    <property type="entry name" value="DNA-binding pseudobarrel domain"/>
    <property type="match status" value="1"/>
</dbReference>
<dbReference type="InterPro" id="IPR015300">
    <property type="entry name" value="DNA-bd_pseudobarrel_sf"/>
</dbReference>
<evidence type="ECO:0000256" key="5">
    <source>
        <dbReference type="ARBA" id="ARBA00023242"/>
    </source>
</evidence>
<reference evidence="7 8" key="1">
    <citation type="journal article" date="2010" name="Nature">
        <title>Genome sequence of the palaeopolyploid soybean.</title>
        <authorList>
            <person name="Schmutz J."/>
            <person name="Cannon S.B."/>
            <person name="Schlueter J."/>
            <person name="Ma J."/>
            <person name="Mitros T."/>
            <person name="Nelson W."/>
            <person name="Hyten D.L."/>
            <person name="Song Q."/>
            <person name="Thelen J.J."/>
            <person name="Cheng J."/>
            <person name="Xu D."/>
            <person name="Hellsten U."/>
            <person name="May G.D."/>
            <person name="Yu Y."/>
            <person name="Sakurai T."/>
            <person name="Umezawa T."/>
            <person name="Bhattacharyya M.K."/>
            <person name="Sandhu D."/>
            <person name="Valliyodan B."/>
            <person name="Lindquist E."/>
            <person name="Peto M."/>
            <person name="Grant D."/>
            <person name="Shu S."/>
            <person name="Goodstein D."/>
            <person name="Barry K."/>
            <person name="Futrell-Griggs M."/>
            <person name="Abernathy B."/>
            <person name="Du J."/>
            <person name="Tian Z."/>
            <person name="Zhu L."/>
            <person name="Gill N."/>
            <person name="Joshi T."/>
            <person name="Libault M."/>
            <person name="Sethuraman A."/>
            <person name="Zhang X.-C."/>
            <person name="Shinozaki K."/>
            <person name="Nguyen H.T."/>
            <person name="Wing R.A."/>
            <person name="Cregan P."/>
            <person name="Specht J."/>
            <person name="Grimwood J."/>
            <person name="Rokhsar D."/>
            <person name="Stacey G."/>
            <person name="Shoemaker R.C."/>
            <person name="Jackson S.A."/>
        </authorList>
    </citation>
    <scope>NUCLEOTIDE SEQUENCE [LARGE SCALE GENOMIC DNA]</scope>
    <source>
        <strain evidence="8">cv. Williams 82</strain>
        <tissue evidence="7">Callus</tissue>
    </source>
</reference>
<dbReference type="SMR" id="A0A0R0JHA4"/>
<accession>A0A0R0JHA4</accession>
<keyword evidence="5" id="KW-0539">Nucleus</keyword>
<evidence type="ECO:0000313" key="8">
    <source>
        <dbReference type="EnsemblPlants" id="KRH50495"/>
    </source>
</evidence>
<dbReference type="Proteomes" id="UP000008827">
    <property type="component" value="Chromosome 7"/>
</dbReference>
<dbReference type="InterPro" id="IPR003340">
    <property type="entry name" value="B3_DNA-bd"/>
</dbReference>
<dbReference type="Gramene" id="KRH50495">
    <property type="protein sequence ID" value="KRH50495"/>
    <property type="gene ID" value="GLYMA_07G224100"/>
</dbReference>
<dbReference type="ExpressionAtlas" id="A0A0R0JHA4">
    <property type="expression patterns" value="baseline and differential"/>
</dbReference>
<sequence length="174" mass="19585">MFSRRSSGRVASGRVALENGVPLPLLPDPKANLQWDEVKPLSGKPYWHSVLSPTNLQPRYNLMPGMNLRSKLPSNEVPTILIYGGKSWDMVYYGQSKQKAFGVTGWKKFVIDNCLRVGDACIFELMESSDKKVILEVQILRGDIPSEWLGNEMIIGQENEMIIGHSRENPIVLN</sequence>
<evidence type="ECO:0000256" key="1">
    <source>
        <dbReference type="ARBA" id="ARBA00004123"/>
    </source>
</evidence>
<dbReference type="InterPro" id="IPR044837">
    <property type="entry name" value="REM16-like"/>
</dbReference>
<organism evidence="7">
    <name type="scientific">Glycine max</name>
    <name type="common">Soybean</name>
    <name type="synonym">Glycine hispida</name>
    <dbReference type="NCBI Taxonomy" id="3847"/>
    <lineage>
        <taxon>Eukaryota</taxon>
        <taxon>Viridiplantae</taxon>
        <taxon>Streptophyta</taxon>
        <taxon>Embryophyta</taxon>
        <taxon>Tracheophyta</taxon>
        <taxon>Spermatophyta</taxon>
        <taxon>Magnoliopsida</taxon>
        <taxon>eudicotyledons</taxon>
        <taxon>Gunneridae</taxon>
        <taxon>Pentapetalae</taxon>
        <taxon>rosids</taxon>
        <taxon>fabids</taxon>
        <taxon>Fabales</taxon>
        <taxon>Fabaceae</taxon>
        <taxon>Papilionoideae</taxon>
        <taxon>50 kb inversion clade</taxon>
        <taxon>NPAAA clade</taxon>
        <taxon>indigoferoid/millettioid clade</taxon>
        <taxon>Phaseoleae</taxon>
        <taxon>Glycine</taxon>
        <taxon>Glycine subgen. Soja</taxon>
    </lineage>
</organism>